<organism evidence="2 3">
    <name type="scientific">Desmophyllum pertusum</name>
    <dbReference type="NCBI Taxonomy" id="174260"/>
    <lineage>
        <taxon>Eukaryota</taxon>
        <taxon>Metazoa</taxon>
        <taxon>Cnidaria</taxon>
        <taxon>Anthozoa</taxon>
        <taxon>Hexacorallia</taxon>
        <taxon>Scleractinia</taxon>
        <taxon>Caryophylliina</taxon>
        <taxon>Caryophylliidae</taxon>
        <taxon>Desmophyllum</taxon>
    </lineage>
</organism>
<proteinExistence type="predicted"/>
<dbReference type="EMBL" id="MU825898">
    <property type="protein sequence ID" value="KAJ7383479.1"/>
    <property type="molecule type" value="Genomic_DNA"/>
</dbReference>
<protein>
    <submittedName>
        <fullName evidence="2">Uncharacterized protein</fullName>
    </submittedName>
</protein>
<sequence>MVLRNKKTVLQSVRRLFRVPEIASGNPGYETVIFMGVSFGKTDLLIYVLVPLCTRKHIRASLRRNDICLALQQLSISGVYFGRKSERNGYDDDMSITSFTSINESMQGDRVEQGQHRQISHPTEVALEVKKNGLYNGTHESNQRFLDDPDLTQSVPHAASRQGRANENLKVVRASMGYIDAAPPVLNSMSADKTDLPIRVVRPKNHVHKPQHATSHGCRRLTNEW</sequence>
<evidence type="ECO:0000313" key="3">
    <source>
        <dbReference type="Proteomes" id="UP001163046"/>
    </source>
</evidence>
<reference evidence="2" key="1">
    <citation type="submission" date="2023-01" db="EMBL/GenBank/DDBJ databases">
        <title>Genome assembly of the deep-sea coral Lophelia pertusa.</title>
        <authorList>
            <person name="Herrera S."/>
            <person name="Cordes E."/>
        </authorList>
    </citation>
    <scope>NUCLEOTIDE SEQUENCE</scope>
    <source>
        <strain evidence="2">USNM1676648</strain>
        <tissue evidence="2">Polyp</tissue>
    </source>
</reference>
<comment type="caution">
    <text evidence="2">The sequence shown here is derived from an EMBL/GenBank/DDBJ whole genome shotgun (WGS) entry which is preliminary data.</text>
</comment>
<feature type="region of interest" description="Disordered" evidence="1">
    <location>
        <begin position="206"/>
        <end position="225"/>
    </location>
</feature>
<evidence type="ECO:0000313" key="2">
    <source>
        <dbReference type="EMBL" id="KAJ7383479.1"/>
    </source>
</evidence>
<dbReference type="AlphaFoldDB" id="A0A9W9ZM69"/>
<gene>
    <name evidence="2" type="ORF">OS493_027640</name>
</gene>
<dbReference type="Proteomes" id="UP001163046">
    <property type="component" value="Unassembled WGS sequence"/>
</dbReference>
<accession>A0A9W9ZM69</accession>
<name>A0A9W9ZM69_9CNID</name>
<evidence type="ECO:0000256" key="1">
    <source>
        <dbReference type="SAM" id="MobiDB-lite"/>
    </source>
</evidence>
<keyword evidence="3" id="KW-1185">Reference proteome</keyword>